<dbReference type="Proteomes" id="UP000830671">
    <property type="component" value="Chromosome 2"/>
</dbReference>
<evidence type="ECO:0000313" key="1">
    <source>
        <dbReference type="EMBL" id="UQC78021.1"/>
    </source>
</evidence>
<organism evidence="1 2">
    <name type="scientific">Colletotrichum lupini</name>
    <dbReference type="NCBI Taxonomy" id="145971"/>
    <lineage>
        <taxon>Eukaryota</taxon>
        <taxon>Fungi</taxon>
        <taxon>Dikarya</taxon>
        <taxon>Ascomycota</taxon>
        <taxon>Pezizomycotina</taxon>
        <taxon>Sordariomycetes</taxon>
        <taxon>Hypocreomycetidae</taxon>
        <taxon>Glomerellales</taxon>
        <taxon>Glomerellaceae</taxon>
        <taxon>Colletotrichum</taxon>
        <taxon>Colletotrichum acutatum species complex</taxon>
    </lineage>
</organism>
<sequence>MERAAYQWVSEYLSKVDVTSATHSAPQNGRTRPRAYLMHLLTSTPFSVRVSLDVNHQRGLWAMKRRKTPKSFESGRQRICFIKSGDIVQNPVIFS</sequence>
<gene>
    <name evidence="1" type="ORF">CLUP02_03495</name>
</gene>
<name>A0A9Q8WCE5_9PEZI</name>
<dbReference type="EMBL" id="CP019474">
    <property type="protein sequence ID" value="UQC78021.1"/>
    <property type="molecule type" value="Genomic_DNA"/>
</dbReference>
<keyword evidence="2" id="KW-1185">Reference proteome</keyword>
<dbReference type="AlphaFoldDB" id="A0A9Q8WCE5"/>
<dbReference type="KEGG" id="clup:CLUP02_03495"/>
<protein>
    <submittedName>
        <fullName evidence="1">Uncharacterized protein</fullName>
    </submittedName>
</protein>
<dbReference type="RefSeq" id="XP_049139658.1">
    <property type="nucleotide sequence ID" value="XM_049282515.1"/>
</dbReference>
<proteinExistence type="predicted"/>
<reference evidence="1" key="1">
    <citation type="journal article" date="2021" name="Mol. Plant Microbe Interact.">
        <title>Complete Genome Sequence of the Plant-Pathogenic Fungus Colletotrichum lupini.</title>
        <authorList>
            <person name="Baroncelli R."/>
            <person name="Pensec F."/>
            <person name="Da Lio D."/>
            <person name="Boufleur T."/>
            <person name="Vicente I."/>
            <person name="Sarrocco S."/>
            <person name="Picot A."/>
            <person name="Baraldi E."/>
            <person name="Sukno S."/>
            <person name="Thon M."/>
            <person name="Le Floch G."/>
        </authorList>
    </citation>
    <scope>NUCLEOTIDE SEQUENCE</scope>
    <source>
        <strain evidence="1">IMI 504893</strain>
    </source>
</reference>
<dbReference type="GeneID" id="73337525"/>
<evidence type="ECO:0000313" key="2">
    <source>
        <dbReference type="Proteomes" id="UP000830671"/>
    </source>
</evidence>
<accession>A0A9Q8WCE5</accession>